<dbReference type="Proteomes" id="UP000593571">
    <property type="component" value="Unassembled WGS sequence"/>
</dbReference>
<accession>A0A7J8IMY2</accession>
<reference evidence="2 3" key="1">
    <citation type="journal article" date="2020" name="Nature">
        <title>Six reference-quality genomes reveal evolution of bat adaptations.</title>
        <authorList>
            <person name="Jebb D."/>
            <person name="Huang Z."/>
            <person name="Pippel M."/>
            <person name="Hughes G.M."/>
            <person name="Lavrichenko K."/>
            <person name="Devanna P."/>
            <person name="Winkler S."/>
            <person name="Jermiin L.S."/>
            <person name="Skirmuntt E.C."/>
            <person name="Katzourakis A."/>
            <person name="Burkitt-Gray L."/>
            <person name="Ray D.A."/>
            <person name="Sullivan K.A.M."/>
            <person name="Roscito J.G."/>
            <person name="Kirilenko B.M."/>
            <person name="Davalos L.M."/>
            <person name="Corthals A.P."/>
            <person name="Power M.L."/>
            <person name="Jones G."/>
            <person name="Ransome R.D."/>
            <person name="Dechmann D.K.N."/>
            <person name="Locatelli A.G."/>
            <person name="Puechmaille S.J."/>
            <person name="Fedrigo O."/>
            <person name="Jarvis E.D."/>
            <person name="Hiller M."/>
            <person name="Vernes S.C."/>
            <person name="Myers E.W."/>
            <person name="Teeling E.C."/>
        </authorList>
    </citation>
    <scope>NUCLEOTIDE SEQUENCE [LARGE SCALE GENOMIC DNA]</scope>
    <source>
        <strain evidence="2">MRouAeg1</strain>
        <tissue evidence="2">Muscle</tissue>
    </source>
</reference>
<keyword evidence="3" id="KW-1185">Reference proteome</keyword>
<name>A0A7J8IMY2_ROUAE</name>
<dbReference type="AlphaFoldDB" id="A0A7J8IMY2"/>
<evidence type="ECO:0000313" key="2">
    <source>
        <dbReference type="EMBL" id="KAF6485242.1"/>
    </source>
</evidence>
<evidence type="ECO:0000256" key="1">
    <source>
        <dbReference type="SAM" id="MobiDB-lite"/>
    </source>
</evidence>
<organism evidence="2 3">
    <name type="scientific">Rousettus aegyptiacus</name>
    <name type="common">Egyptian fruit bat</name>
    <name type="synonym">Pteropus aegyptiacus</name>
    <dbReference type="NCBI Taxonomy" id="9407"/>
    <lineage>
        <taxon>Eukaryota</taxon>
        <taxon>Metazoa</taxon>
        <taxon>Chordata</taxon>
        <taxon>Craniata</taxon>
        <taxon>Vertebrata</taxon>
        <taxon>Euteleostomi</taxon>
        <taxon>Mammalia</taxon>
        <taxon>Eutheria</taxon>
        <taxon>Laurasiatheria</taxon>
        <taxon>Chiroptera</taxon>
        <taxon>Yinpterochiroptera</taxon>
        <taxon>Pteropodoidea</taxon>
        <taxon>Pteropodidae</taxon>
        <taxon>Rousettinae</taxon>
        <taxon>Rousettus</taxon>
    </lineage>
</organism>
<evidence type="ECO:0000313" key="3">
    <source>
        <dbReference type="Proteomes" id="UP000593571"/>
    </source>
</evidence>
<sequence length="179" mass="18351">MSAPASLDCGENTALAQVSGGCPGSGGLMAARSASAHRDGVRRCHRRRCGDDGTDEGWIRTLLWSSCVSVSQRLLAWGQRDHWTALSNSPCPADVYGFSHLGGGRMTTGRPGGGGGSMAFRHQAPGLLGTGCLCTEGPGPCGLLLSPGPVCLQQEPPCSVRSGSTGPGPSARTTGRVRF</sequence>
<proteinExistence type="predicted"/>
<dbReference type="EMBL" id="JACASE010000003">
    <property type="protein sequence ID" value="KAF6485242.1"/>
    <property type="molecule type" value="Genomic_DNA"/>
</dbReference>
<comment type="caution">
    <text evidence="2">The sequence shown here is derived from an EMBL/GenBank/DDBJ whole genome shotgun (WGS) entry which is preliminary data.</text>
</comment>
<feature type="region of interest" description="Disordered" evidence="1">
    <location>
        <begin position="157"/>
        <end position="179"/>
    </location>
</feature>
<gene>
    <name evidence="2" type="ORF">HJG63_010496</name>
</gene>
<protein>
    <submittedName>
        <fullName evidence="2">Uncharacterized protein</fullName>
    </submittedName>
</protein>